<gene>
    <name evidence="2" type="ORF">A3841_18980</name>
</gene>
<dbReference type="OrthoDB" id="622163at2"/>
<dbReference type="SUPFAM" id="SSF48452">
    <property type="entry name" value="TPR-like"/>
    <property type="match status" value="1"/>
</dbReference>
<dbReference type="Gene3D" id="1.25.40.390">
    <property type="match status" value="1"/>
</dbReference>
<dbReference type="InterPro" id="IPR011990">
    <property type="entry name" value="TPR-like_helical_dom_sf"/>
</dbReference>
<dbReference type="InterPro" id="IPR041662">
    <property type="entry name" value="SusD-like_2"/>
</dbReference>
<keyword evidence="3" id="KW-1185">Reference proteome</keyword>
<evidence type="ECO:0000256" key="1">
    <source>
        <dbReference type="SAM" id="SignalP"/>
    </source>
</evidence>
<feature type="chain" id="PRO_5013225364" description="SusD/RagB family nutrient-binding outer membrane lipoprotein" evidence="1">
    <location>
        <begin position="22"/>
        <end position="463"/>
    </location>
</feature>
<feature type="signal peptide" evidence="1">
    <location>
        <begin position="1"/>
        <end position="21"/>
    </location>
</feature>
<dbReference type="Pfam" id="PF12771">
    <property type="entry name" value="SusD-like_2"/>
    <property type="match status" value="1"/>
</dbReference>
<evidence type="ECO:0000313" key="3">
    <source>
        <dbReference type="Proteomes" id="UP000186551"/>
    </source>
</evidence>
<evidence type="ECO:0000313" key="2">
    <source>
        <dbReference type="EMBL" id="OKL40396.1"/>
    </source>
</evidence>
<name>A0A1Q5PDU6_9BACT</name>
<dbReference type="AlphaFoldDB" id="A0A1Q5PDU6"/>
<organism evidence="2 3">
    <name type="scientific">Pontibacter flavimaris</name>
    <dbReference type="NCBI Taxonomy" id="1797110"/>
    <lineage>
        <taxon>Bacteria</taxon>
        <taxon>Pseudomonadati</taxon>
        <taxon>Bacteroidota</taxon>
        <taxon>Cytophagia</taxon>
        <taxon>Cytophagales</taxon>
        <taxon>Hymenobacteraceae</taxon>
        <taxon>Pontibacter</taxon>
    </lineage>
</organism>
<reference evidence="2 3" key="1">
    <citation type="submission" date="2016-03" db="EMBL/GenBank/DDBJ databases">
        <title>Genome sequence of Pontibacter sp. nov., of the family cytophagaceae, isolated from marine sediment of the Yellow Sea, China.</title>
        <authorList>
            <person name="Zhang G."/>
            <person name="Zhang R."/>
        </authorList>
    </citation>
    <scope>NUCLEOTIDE SEQUENCE [LARGE SCALE GENOMIC DNA]</scope>
    <source>
        <strain evidence="2 3">S10-8</strain>
    </source>
</reference>
<protein>
    <recommendedName>
        <fullName evidence="4">SusD/RagB family nutrient-binding outer membrane lipoprotein</fullName>
    </recommendedName>
</protein>
<comment type="caution">
    <text evidence="2">The sequence shown here is derived from an EMBL/GenBank/DDBJ whole genome shotgun (WGS) entry which is preliminary data.</text>
</comment>
<sequence>MKKIYVLMLAGLLFGGCNDFADDINVNPNKPSVASGTQLIANAEFYLPGLNSAPQGEFFSQHLAETLYPGASLYNTVNFNYYGLYSGPLMNLETVLNTDDLDAKEGPVNNQLAVAKILKAYFFWNITDRWGDVPYSEALKGDDNFTPKYDTQEAIYNNLFQLLEEANSMVVPGKISNDIVYGGDAGKWQKLANTLRLLMALRLSEVDATKAQAEFNKALEAGTMTSNGDNFVYKHLPEEVNENYWYSQVGRQKRLWWALSENLVDHMKPVEDPRLPVFGNKNEEGYYVGLEYGKAEASNESKYSLLGTAIWKQDAPVYLVTYAQVLFAKAEAAKRGWIPGGDVAAADFYKEAISLSVLQWTGTTTGVSELLTQPGVAFEPAKAIEQIATQRWIHLFMNGYEAWAEWRRTGYPDLSAASGGKQVPTRQGYPTEEQFNNTANYNEAVQRQFGGTDGLYGQLWWDK</sequence>
<accession>A0A1Q5PDU6</accession>
<dbReference type="EMBL" id="LVWA01000005">
    <property type="protein sequence ID" value="OKL40396.1"/>
    <property type="molecule type" value="Genomic_DNA"/>
</dbReference>
<proteinExistence type="predicted"/>
<keyword evidence="1" id="KW-0732">Signal</keyword>
<dbReference type="RefSeq" id="WP_073852499.1">
    <property type="nucleotide sequence ID" value="NZ_LVWA01000005.1"/>
</dbReference>
<dbReference type="STRING" id="1797110.A3841_18980"/>
<dbReference type="Proteomes" id="UP000186551">
    <property type="component" value="Unassembled WGS sequence"/>
</dbReference>
<dbReference type="PROSITE" id="PS51257">
    <property type="entry name" value="PROKAR_LIPOPROTEIN"/>
    <property type="match status" value="1"/>
</dbReference>
<evidence type="ECO:0008006" key="4">
    <source>
        <dbReference type="Google" id="ProtNLM"/>
    </source>
</evidence>